<evidence type="ECO:0000256" key="2">
    <source>
        <dbReference type="ARBA" id="ARBA00008779"/>
    </source>
</evidence>
<keyword evidence="6" id="KW-0106">Calcium</keyword>
<evidence type="ECO:0000256" key="6">
    <source>
        <dbReference type="ARBA" id="ARBA00022837"/>
    </source>
</evidence>
<keyword evidence="5" id="KW-0378">Hydrolase</keyword>
<name>A0ABS9SIR3_9BACT</name>
<dbReference type="Proteomes" id="UP001202248">
    <property type="component" value="Unassembled WGS sequence"/>
</dbReference>
<organism evidence="8 9">
    <name type="scientific">Niabella ginsengisoli</name>
    <dbReference type="NCBI Taxonomy" id="522298"/>
    <lineage>
        <taxon>Bacteria</taxon>
        <taxon>Pseudomonadati</taxon>
        <taxon>Bacteroidota</taxon>
        <taxon>Chitinophagia</taxon>
        <taxon>Chitinophagales</taxon>
        <taxon>Chitinophagaceae</taxon>
        <taxon>Niabella</taxon>
    </lineage>
</organism>
<dbReference type="InterPro" id="IPR024607">
    <property type="entry name" value="Sulfatase_CS"/>
</dbReference>
<dbReference type="PANTHER" id="PTHR42693">
    <property type="entry name" value="ARYLSULFATASE FAMILY MEMBER"/>
    <property type="match status" value="1"/>
</dbReference>
<keyword evidence="4" id="KW-0732">Signal</keyword>
<dbReference type="CDD" id="cd16144">
    <property type="entry name" value="ARS_like"/>
    <property type="match status" value="1"/>
</dbReference>
<dbReference type="InterPro" id="IPR017850">
    <property type="entry name" value="Alkaline_phosphatase_core_sf"/>
</dbReference>
<feature type="domain" description="Sulfatase N-terminal" evidence="7">
    <location>
        <begin position="27"/>
        <end position="348"/>
    </location>
</feature>
<comment type="caution">
    <text evidence="8">The sequence shown here is derived from an EMBL/GenBank/DDBJ whole genome shotgun (WGS) entry which is preliminary data.</text>
</comment>
<comment type="similarity">
    <text evidence="2">Belongs to the sulfatase family.</text>
</comment>
<dbReference type="Gene3D" id="3.40.720.10">
    <property type="entry name" value="Alkaline Phosphatase, subunit A"/>
    <property type="match status" value="1"/>
</dbReference>
<keyword evidence="3" id="KW-0479">Metal-binding</keyword>
<evidence type="ECO:0000256" key="5">
    <source>
        <dbReference type="ARBA" id="ARBA00022801"/>
    </source>
</evidence>
<evidence type="ECO:0000256" key="1">
    <source>
        <dbReference type="ARBA" id="ARBA00001913"/>
    </source>
</evidence>
<dbReference type="EMBL" id="JAKWBL010000001">
    <property type="protein sequence ID" value="MCH5598235.1"/>
    <property type="molecule type" value="Genomic_DNA"/>
</dbReference>
<dbReference type="PANTHER" id="PTHR42693:SF42">
    <property type="entry name" value="ARYLSULFATASE G"/>
    <property type="match status" value="1"/>
</dbReference>
<keyword evidence="9" id="KW-1185">Reference proteome</keyword>
<evidence type="ECO:0000259" key="7">
    <source>
        <dbReference type="Pfam" id="PF00884"/>
    </source>
</evidence>
<gene>
    <name evidence="8" type="ORF">MKP09_10110</name>
</gene>
<comment type="cofactor">
    <cofactor evidence="1">
        <name>Ca(2+)</name>
        <dbReference type="ChEBI" id="CHEBI:29108"/>
    </cofactor>
</comment>
<dbReference type="PROSITE" id="PS00149">
    <property type="entry name" value="SULFATASE_2"/>
    <property type="match status" value="1"/>
</dbReference>
<accession>A0ABS9SIR3</accession>
<dbReference type="InterPro" id="IPR050738">
    <property type="entry name" value="Sulfatase"/>
</dbReference>
<dbReference type="Gene3D" id="3.30.1120.10">
    <property type="match status" value="1"/>
</dbReference>
<evidence type="ECO:0000256" key="3">
    <source>
        <dbReference type="ARBA" id="ARBA00022723"/>
    </source>
</evidence>
<evidence type="ECO:0000313" key="8">
    <source>
        <dbReference type="EMBL" id="MCH5598235.1"/>
    </source>
</evidence>
<evidence type="ECO:0000256" key="4">
    <source>
        <dbReference type="ARBA" id="ARBA00022729"/>
    </source>
</evidence>
<dbReference type="SUPFAM" id="SSF53649">
    <property type="entry name" value="Alkaline phosphatase-like"/>
    <property type="match status" value="1"/>
</dbReference>
<sequence length="464" mass="52540">MGRSYIRKTGLLVLVFVQTTFCFSQKPNIVLIVADDLGWTDLACYGSDFYETPNLDQLAAKGMKFTQAYAACNVCSPSRAAIMTGKYPARTHITDWIKGHQRPYARLLPPDWTMQLPLEETTIAELLKSQGYATASIGKWHLGDDEKYYPEHQGFDVNIGGYYKGSPTSYFSPYKNPRLKDGVTGEQLTDRLADEAIQFISTTHNRPFFVYLPFYAVHTPLKAKDEDLSYFKAKIDTSKNHQNPVYAGLIKNMDRNIGKLINALQQLQLDKNTLVIFTSDNGGLIGNRQNREKQVTSNYPLREGKGTAYEGGTRVPAIFYWAEHIKPGSTDTPIISMDMFSTIAGVAGLHGKDIPVNDGADISPLLLKQEKLSNRNLYWHYPHYHSQGATPYSAILEGDTKLIYYYETGKKELYNLKNDIGERHDLSDKEKGNTERLYLSLQKWLKETNAQLPVINPNFDKKEK</sequence>
<dbReference type="InterPro" id="IPR000917">
    <property type="entry name" value="Sulfatase_N"/>
</dbReference>
<dbReference type="Pfam" id="PF00884">
    <property type="entry name" value="Sulfatase"/>
    <property type="match status" value="1"/>
</dbReference>
<dbReference type="RefSeq" id="WP_240827800.1">
    <property type="nucleotide sequence ID" value="NZ_JAKWBL010000001.1"/>
</dbReference>
<evidence type="ECO:0000313" key="9">
    <source>
        <dbReference type="Proteomes" id="UP001202248"/>
    </source>
</evidence>
<proteinExistence type="inferred from homology"/>
<protein>
    <submittedName>
        <fullName evidence="8">Sulfatase</fullName>
    </submittedName>
</protein>
<reference evidence="8 9" key="1">
    <citation type="submission" date="2022-02" db="EMBL/GenBank/DDBJ databases">
        <authorList>
            <person name="Min J."/>
        </authorList>
    </citation>
    <scope>NUCLEOTIDE SEQUENCE [LARGE SCALE GENOMIC DNA]</scope>
    <source>
        <strain evidence="8 9">GR10-1</strain>
    </source>
</reference>